<dbReference type="Proteomes" id="UP000014463">
    <property type="component" value="Unassembled WGS sequence"/>
</dbReference>
<dbReference type="AlphaFoldDB" id="S2KE13"/>
<sequence>MSSTHDMSALAQRHGWTRSVRVSESLLSDCLCVALTVATDIHPVDRLEHLLREAAIQLAGYPPGTRAARFCHYRLPPDGNPSAPLGIMVDAIVIDDDPQRGPYLLLARHDDTSVALPITAA</sequence>
<organism evidence="1 2">
    <name type="scientific">Litchfieldella anticariensis (strain DSM 16096 / CECT 5854 / CIP 108499 / LMG 22089 / FP35)</name>
    <name type="common">Halomonas anticariensis</name>
    <dbReference type="NCBI Taxonomy" id="1121939"/>
    <lineage>
        <taxon>Bacteria</taxon>
        <taxon>Pseudomonadati</taxon>
        <taxon>Pseudomonadota</taxon>
        <taxon>Gammaproteobacteria</taxon>
        <taxon>Oceanospirillales</taxon>
        <taxon>Halomonadaceae</taxon>
        <taxon>Litchfieldella</taxon>
    </lineage>
</organism>
<proteinExistence type="predicted"/>
<accession>S2KE13</accession>
<dbReference type="EMBL" id="ASTJ01000041">
    <property type="protein sequence ID" value="EPC00407.1"/>
    <property type="molecule type" value="Genomic_DNA"/>
</dbReference>
<dbReference type="OrthoDB" id="6163558at2"/>
<comment type="caution">
    <text evidence="1">The sequence shown here is derived from an EMBL/GenBank/DDBJ whole genome shotgun (WGS) entry which is preliminary data.</text>
</comment>
<evidence type="ECO:0000313" key="2">
    <source>
        <dbReference type="Proteomes" id="UP000014463"/>
    </source>
</evidence>
<gene>
    <name evidence="1" type="ORF">L861_14130</name>
</gene>
<dbReference type="PATRIC" id="fig|1121939.11.peg.4170"/>
<dbReference type="RefSeq" id="WP_016418674.1">
    <property type="nucleotide sequence ID" value="NZ_AUAB01000011.1"/>
</dbReference>
<keyword evidence="2" id="KW-1185">Reference proteome</keyword>
<name>S2KE13_LITA3</name>
<evidence type="ECO:0000313" key="1">
    <source>
        <dbReference type="EMBL" id="EPC00407.1"/>
    </source>
</evidence>
<reference evidence="1 2" key="1">
    <citation type="journal article" date="2013" name="Genome Announc.">
        <title>Draft genome sequence of the moderately halophilic gammaproteobacterium Halomonas anticariensis FP35.</title>
        <authorList>
            <person name="Tahrioui A."/>
            <person name="Quesada E."/>
            <person name="Llamas I."/>
        </authorList>
    </citation>
    <scope>NUCLEOTIDE SEQUENCE [LARGE SCALE GENOMIC DNA]</scope>
    <source>
        <strain evidence="2">DSM 16096 / CECT 5854 / LMG 22089 / FP35</strain>
    </source>
</reference>
<dbReference type="STRING" id="1121939.L861_14130"/>
<protein>
    <submittedName>
        <fullName evidence="1">Uncharacterized protein</fullName>
    </submittedName>
</protein>